<dbReference type="EMBL" id="MLAK01000573">
    <property type="protein sequence ID" value="OHT12025.1"/>
    <property type="molecule type" value="Genomic_DNA"/>
</dbReference>
<dbReference type="GO" id="GO:0003697">
    <property type="term" value="F:single-stranded DNA binding"/>
    <property type="evidence" value="ECO:0007669"/>
    <property type="project" value="InterPro"/>
</dbReference>
<keyword evidence="1" id="KW-0863">Zinc-finger</keyword>
<dbReference type="InterPro" id="IPR001841">
    <property type="entry name" value="Znf_RING"/>
</dbReference>
<reference evidence="5" key="1">
    <citation type="submission" date="2016-10" db="EMBL/GenBank/DDBJ databases">
        <authorList>
            <person name="Benchimol M."/>
            <person name="Almeida L.G."/>
            <person name="Vasconcelos A.T."/>
            <person name="Perreira-Neves A."/>
            <person name="Rosa I.A."/>
            <person name="Tasca T."/>
            <person name="Bogo M.R."/>
            <person name="de Souza W."/>
        </authorList>
    </citation>
    <scope>NUCLEOTIDE SEQUENCE [LARGE SCALE GENOMIC DNA]</scope>
    <source>
        <strain evidence="5">K</strain>
    </source>
</reference>
<dbReference type="GeneID" id="94834813"/>
<dbReference type="Pfam" id="PF14634">
    <property type="entry name" value="zf-RING_5"/>
    <property type="match status" value="1"/>
</dbReference>
<dbReference type="InterPro" id="IPR013083">
    <property type="entry name" value="Znf_RING/FYVE/PHD"/>
</dbReference>
<keyword evidence="6" id="KW-1185">Reference proteome</keyword>
<dbReference type="OrthoDB" id="6106880at2759"/>
<dbReference type="PANTHER" id="PTHR14134:SF3">
    <property type="entry name" value="RING-CH-TYPE DOMAIN-CONTAINING PROTEIN"/>
    <property type="match status" value="1"/>
</dbReference>
<evidence type="ECO:0000256" key="2">
    <source>
        <dbReference type="SAM" id="Coils"/>
    </source>
</evidence>
<organism evidence="5 6">
    <name type="scientific">Tritrichomonas foetus</name>
    <dbReference type="NCBI Taxonomy" id="1144522"/>
    <lineage>
        <taxon>Eukaryota</taxon>
        <taxon>Metamonada</taxon>
        <taxon>Parabasalia</taxon>
        <taxon>Tritrichomonadida</taxon>
        <taxon>Tritrichomonadidae</taxon>
        <taxon>Tritrichomonas</taxon>
    </lineage>
</organism>
<evidence type="ECO:0000256" key="1">
    <source>
        <dbReference type="PROSITE-ProRule" id="PRU00175"/>
    </source>
</evidence>
<comment type="caution">
    <text evidence="5">The sequence shown here is derived from an EMBL/GenBank/DDBJ whole genome shotgun (WGS) entry which is preliminary data.</text>
</comment>
<dbReference type="SUPFAM" id="SSF57850">
    <property type="entry name" value="RING/U-box"/>
    <property type="match status" value="1"/>
</dbReference>
<evidence type="ECO:0000256" key="3">
    <source>
        <dbReference type="SAM" id="MobiDB-lite"/>
    </source>
</evidence>
<dbReference type="RefSeq" id="XP_068365161.1">
    <property type="nucleotide sequence ID" value="XM_068500109.1"/>
</dbReference>
<accession>A0A1J4KL42</accession>
<dbReference type="AlphaFoldDB" id="A0A1J4KL42"/>
<dbReference type="Proteomes" id="UP000179807">
    <property type="component" value="Unassembled WGS sequence"/>
</dbReference>
<dbReference type="InterPro" id="IPR039577">
    <property type="entry name" value="Rad18"/>
</dbReference>
<feature type="coiled-coil region" evidence="2">
    <location>
        <begin position="61"/>
        <end position="88"/>
    </location>
</feature>
<sequence>MDEKHECGICYEPFSTDNKPMTLVPCGHTLCASCFGKRETYRNLCPFCKKGIDSGVTCYMILDLIEEYENMTKKVNDFQTKITEMESQQNNTNHTNNNLVGSDSNENNNFQEMNHPTNLLHEAPSQDEELNGGPPPPPSRTKRKKKAHDLHHSHRMGATASPERNRNHNYDYDFHNSYNNIYNNEYDILYNNSYHRVIRNNGSRVPNRRTYSNYLYNNYVPQPRGEIIQYNYDDDDVGNEEENTIEEFVPITPKSRPNPFQSIQ</sequence>
<feature type="compositionally biased region" description="Basic residues" evidence="3">
    <location>
        <begin position="140"/>
        <end position="155"/>
    </location>
</feature>
<proteinExistence type="predicted"/>
<keyword evidence="1" id="KW-0479">Metal-binding</keyword>
<feature type="compositionally biased region" description="Polar residues" evidence="3">
    <location>
        <begin position="99"/>
        <end position="117"/>
    </location>
</feature>
<feature type="domain" description="RING-type" evidence="4">
    <location>
        <begin position="7"/>
        <end position="49"/>
    </location>
</feature>
<keyword evidence="2" id="KW-0175">Coiled coil</keyword>
<feature type="region of interest" description="Disordered" evidence="3">
    <location>
        <begin position="88"/>
        <end position="166"/>
    </location>
</feature>
<dbReference type="SMART" id="SM00184">
    <property type="entry name" value="RING"/>
    <property type="match status" value="1"/>
</dbReference>
<dbReference type="GO" id="GO:0006513">
    <property type="term" value="P:protein monoubiquitination"/>
    <property type="evidence" value="ECO:0007669"/>
    <property type="project" value="InterPro"/>
</dbReference>
<dbReference type="Gene3D" id="3.30.40.10">
    <property type="entry name" value="Zinc/RING finger domain, C3HC4 (zinc finger)"/>
    <property type="match status" value="1"/>
</dbReference>
<dbReference type="GO" id="GO:0061630">
    <property type="term" value="F:ubiquitin protein ligase activity"/>
    <property type="evidence" value="ECO:0007669"/>
    <property type="project" value="InterPro"/>
</dbReference>
<evidence type="ECO:0000313" key="6">
    <source>
        <dbReference type="Proteomes" id="UP000179807"/>
    </source>
</evidence>
<dbReference type="GO" id="GO:0008270">
    <property type="term" value="F:zinc ion binding"/>
    <property type="evidence" value="ECO:0007669"/>
    <property type="project" value="UniProtKB-KW"/>
</dbReference>
<name>A0A1J4KL42_9EUKA</name>
<protein>
    <recommendedName>
        <fullName evidence="4">RING-type domain-containing protein</fullName>
    </recommendedName>
</protein>
<keyword evidence="1" id="KW-0862">Zinc</keyword>
<dbReference type="PANTHER" id="PTHR14134">
    <property type="entry name" value="E3 UBIQUITIN-PROTEIN LIGASE RAD18"/>
    <property type="match status" value="1"/>
</dbReference>
<dbReference type="VEuPathDB" id="TrichDB:TRFO_18319"/>
<dbReference type="PROSITE" id="PS50089">
    <property type="entry name" value="ZF_RING_2"/>
    <property type="match status" value="1"/>
</dbReference>
<dbReference type="GO" id="GO:0006301">
    <property type="term" value="P:DNA damage tolerance"/>
    <property type="evidence" value="ECO:0007669"/>
    <property type="project" value="InterPro"/>
</dbReference>
<evidence type="ECO:0000313" key="5">
    <source>
        <dbReference type="EMBL" id="OHT12025.1"/>
    </source>
</evidence>
<gene>
    <name evidence="5" type="ORF">TRFO_18319</name>
</gene>
<evidence type="ECO:0000259" key="4">
    <source>
        <dbReference type="PROSITE" id="PS50089"/>
    </source>
</evidence>